<dbReference type="AlphaFoldDB" id="A0A1I3AVI6"/>
<name>A0A1I3AVI6_9LACT</name>
<gene>
    <name evidence="1" type="ORF">SAMN04489868_10241</name>
</gene>
<protein>
    <submittedName>
        <fullName evidence="1">Uncharacterized protein</fullName>
    </submittedName>
</protein>
<evidence type="ECO:0000313" key="1">
    <source>
        <dbReference type="EMBL" id="SFH54095.1"/>
    </source>
</evidence>
<proteinExistence type="predicted"/>
<evidence type="ECO:0000313" key="2">
    <source>
        <dbReference type="Proteomes" id="UP000198668"/>
    </source>
</evidence>
<organism evidence="1 2">
    <name type="scientific">Pisciglobus halotolerans</name>
    <dbReference type="NCBI Taxonomy" id="745365"/>
    <lineage>
        <taxon>Bacteria</taxon>
        <taxon>Bacillati</taxon>
        <taxon>Bacillota</taxon>
        <taxon>Bacilli</taxon>
        <taxon>Lactobacillales</taxon>
        <taxon>Carnobacteriaceae</taxon>
    </lineage>
</organism>
<dbReference type="EMBL" id="FOQE01000002">
    <property type="protein sequence ID" value="SFH54095.1"/>
    <property type="molecule type" value="Genomic_DNA"/>
</dbReference>
<accession>A0A1I3AVI6</accession>
<reference evidence="1 2" key="1">
    <citation type="submission" date="2016-10" db="EMBL/GenBank/DDBJ databases">
        <authorList>
            <person name="de Groot N.N."/>
        </authorList>
    </citation>
    <scope>NUCLEOTIDE SEQUENCE [LARGE SCALE GENOMIC DNA]</scope>
    <source>
        <strain evidence="1 2">DSM 27630</strain>
    </source>
</reference>
<sequence length="55" mass="6726">MVSRMIKKYPVLTISKMINKRYLLIDQEDEWRSFEYETRVADKRNPTKAFQDDRA</sequence>
<keyword evidence="2" id="KW-1185">Reference proteome</keyword>
<dbReference type="Proteomes" id="UP000198668">
    <property type="component" value="Unassembled WGS sequence"/>
</dbReference>